<protein>
    <submittedName>
        <fullName evidence="2">Uncharacterized protein</fullName>
    </submittedName>
</protein>
<proteinExistence type="predicted"/>
<gene>
    <name evidence="2" type="ORF">MELE44368_05405</name>
</gene>
<dbReference type="Proteomes" id="UP000287177">
    <property type="component" value="Unassembled WGS sequence"/>
</dbReference>
<evidence type="ECO:0000256" key="1">
    <source>
        <dbReference type="SAM" id="MobiDB-lite"/>
    </source>
</evidence>
<comment type="caution">
    <text evidence="2">The sequence shown here is derived from an EMBL/GenBank/DDBJ whole genome shotgun (WGS) entry which is preliminary data.</text>
</comment>
<keyword evidence="3" id="KW-1185">Reference proteome</keyword>
<accession>A0A439DPN8</accession>
<feature type="region of interest" description="Disordered" evidence="1">
    <location>
        <begin position="268"/>
        <end position="292"/>
    </location>
</feature>
<evidence type="ECO:0000313" key="2">
    <source>
        <dbReference type="EMBL" id="RWA17584.1"/>
    </source>
</evidence>
<sequence>MAFTRTDARVLNRAVTTAGGTLPDTLTNLLTAAEEIHAAANKPAGDPLAGLADAAAAGKATAAKIQSAFDLAGTQAAQADHAQRTQREAERAVMSRFRRELVNGGADQILDSLRPAFDEHIAGIAAIAENIDIHGHTPESFLNIATPKTLALWQSIGTHVDALDRIAAVTDLLAHNSEARVIPRPDGGTRLTTRLTALRGRALYCGSDQLAVDDAHNIWRTNGPHRRSAWFKLYSSAELRTVAEATERLRTWCETTWDAFEDARASRHTTVDGELVPDPPQPNPFRRVEETV</sequence>
<name>A0A439DPN8_9MYCO</name>
<organism evidence="2 3">
    <name type="scientific">Mycolicibacterium elephantis DSM 44368</name>
    <dbReference type="NCBI Taxonomy" id="1335622"/>
    <lineage>
        <taxon>Bacteria</taxon>
        <taxon>Bacillati</taxon>
        <taxon>Actinomycetota</taxon>
        <taxon>Actinomycetes</taxon>
        <taxon>Mycobacteriales</taxon>
        <taxon>Mycobacteriaceae</taxon>
        <taxon>Mycolicibacterium</taxon>
    </lineage>
</organism>
<evidence type="ECO:0000313" key="3">
    <source>
        <dbReference type="Proteomes" id="UP000287177"/>
    </source>
</evidence>
<dbReference type="AlphaFoldDB" id="A0A439DPN8"/>
<dbReference type="RefSeq" id="WP_128110167.1">
    <property type="nucleotide sequence ID" value="NZ_ATDN01000034.1"/>
</dbReference>
<dbReference type="EMBL" id="ATDN01000034">
    <property type="protein sequence ID" value="RWA17584.1"/>
    <property type="molecule type" value="Genomic_DNA"/>
</dbReference>
<reference evidence="2 3" key="1">
    <citation type="submission" date="2013-06" db="EMBL/GenBank/DDBJ databases">
        <title>The draft sequence of the Mycobacterium elephantis genome.</title>
        <authorList>
            <person name="Pettersson F.B."/>
            <person name="Das S."/>
            <person name="Dasgupta S."/>
            <person name="Bhattacharya A."/>
            <person name="Kirsebom L.A."/>
        </authorList>
    </citation>
    <scope>NUCLEOTIDE SEQUENCE [LARGE SCALE GENOMIC DNA]</scope>
    <source>
        <strain evidence="2 3">DSM 44368</strain>
    </source>
</reference>